<evidence type="ECO:0000313" key="3">
    <source>
        <dbReference type="Proteomes" id="UP000177610"/>
    </source>
</evidence>
<dbReference type="InterPro" id="IPR036569">
    <property type="entry name" value="RpiB_LacA_LacB_sf"/>
</dbReference>
<accession>A0A1F5N971</accession>
<dbReference type="Pfam" id="PF02502">
    <property type="entry name" value="LacAB_rpiB"/>
    <property type="match status" value="1"/>
</dbReference>
<dbReference type="PANTHER" id="PTHR30345:SF0">
    <property type="entry name" value="DNA DAMAGE-REPAIR_TOLERATION PROTEIN DRT102"/>
    <property type="match status" value="1"/>
</dbReference>
<evidence type="ECO:0000256" key="1">
    <source>
        <dbReference type="ARBA" id="ARBA00008754"/>
    </source>
</evidence>
<dbReference type="Proteomes" id="UP000177610">
    <property type="component" value="Unassembled WGS sequence"/>
</dbReference>
<organism evidence="2 3">
    <name type="scientific">Candidatus Doudnabacteria bacterium RIFCSPHIGHO2_01_FULL_41_86</name>
    <dbReference type="NCBI Taxonomy" id="1817821"/>
    <lineage>
        <taxon>Bacteria</taxon>
        <taxon>Candidatus Doudnaibacteriota</taxon>
    </lineage>
</organism>
<dbReference type="STRING" id="1817821.A2717_01560"/>
<protein>
    <recommendedName>
        <fullName evidence="4">Ribose-5-phosphate isomerase</fullName>
    </recommendedName>
</protein>
<evidence type="ECO:0000313" key="2">
    <source>
        <dbReference type="EMBL" id="OGE74216.1"/>
    </source>
</evidence>
<dbReference type="AlphaFoldDB" id="A0A1F5N971"/>
<dbReference type="GO" id="GO:0019316">
    <property type="term" value="P:D-allose catabolic process"/>
    <property type="evidence" value="ECO:0007669"/>
    <property type="project" value="TreeGrafter"/>
</dbReference>
<name>A0A1F5N971_9BACT</name>
<sequence>MKVYLGADHGGYKLKEEIKNWLKEWGHSYEDFGNDKFDPEDDYPDFAWPVAVKVGHEHGSFGILICRSGQGECIVANKAKGARAAVAWNEKSAHAARNDDDVNILCLAADYTTLDLAKNIVQTFLTTPFAKEERFLRRVNKVRKIDINL</sequence>
<dbReference type="PANTHER" id="PTHR30345">
    <property type="entry name" value="RIBOSE-5-PHOSPHATE ISOMERASE B"/>
    <property type="match status" value="1"/>
</dbReference>
<dbReference type="Gene3D" id="3.40.1400.10">
    <property type="entry name" value="Sugar-phosphate isomerase, RpiB/LacA/LacB"/>
    <property type="match status" value="1"/>
</dbReference>
<dbReference type="NCBIfam" id="NF004051">
    <property type="entry name" value="PRK05571.1"/>
    <property type="match status" value="1"/>
</dbReference>
<dbReference type="GO" id="GO:0009052">
    <property type="term" value="P:pentose-phosphate shunt, non-oxidative branch"/>
    <property type="evidence" value="ECO:0007669"/>
    <property type="project" value="TreeGrafter"/>
</dbReference>
<dbReference type="SUPFAM" id="SSF89623">
    <property type="entry name" value="Ribose/Galactose isomerase RpiB/AlsB"/>
    <property type="match status" value="1"/>
</dbReference>
<dbReference type="EMBL" id="MFEH01000001">
    <property type="protein sequence ID" value="OGE74216.1"/>
    <property type="molecule type" value="Genomic_DNA"/>
</dbReference>
<dbReference type="GO" id="GO:0004751">
    <property type="term" value="F:ribose-5-phosphate isomerase activity"/>
    <property type="evidence" value="ECO:0007669"/>
    <property type="project" value="TreeGrafter"/>
</dbReference>
<comment type="similarity">
    <text evidence="1">Belongs to the LacAB/RpiB family.</text>
</comment>
<reference evidence="2 3" key="1">
    <citation type="journal article" date="2016" name="Nat. Commun.">
        <title>Thousands of microbial genomes shed light on interconnected biogeochemical processes in an aquifer system.</title>
        <authorList>
            <person name="Anantharaman K."/>
            <person name="Brown C.T."/>
            <person name="Hug L.A."/>
            <person name="Sharon I."/>
            <person name="Castelle C.J."/>
            <person name="Probst A.J."/>
            <person name="Thomas B.C."/>
            <person name="Singh A."/>
            <person name="Wilkins M.J."/>
            <person name="Karaoz U."/>
            <person name="Brodie E.L."/>
            <person name="Williams K.H."/>
            <person name="Hubbard S.S."/>
            <person name="Banfield J.F."/>
        </authorList>
    </citation>
    <scope>NUCLEOTIDE SEQUENCE [LARGE SCALE GENOMIC DNA]</scope>
</reference>
<comment type="caution">
    <text evidence="2">The sequence shown here is derived from an EMBL/GenBank/DDBJ whole genome shotgun (WGS) entry which is preliminary data.</text>
</comment>
<evidence type="ECO:0008006" key="4">
    <source>
        <dbReference type="Google" id="ProtNLM"/>
    </source>
</evidence>
<dbReference type="InterPro" id="IPR003500">
    <property type="entry name" value="RpiB_LacA_LacB"/>
</dbReference>
<gene>
    <name evidence="2" type="ORF">A2717_01560</name>
</gene>
<dbReference type="PIRSF" id="PIRSF005384">
    <property type="entry name" value="RpiB_LacA_B"/>
    <property type="match status" value="1"/>
</dbReference>
<proteinExistence type="inferred from homology"/>
<dbReference type="NCBIfam" id="TIGR00689">
    <property type="entry name" value="rpiB_lacA_lacB"/>
    <property type="match status" value="1"/>
</dbReference>